<keyword evidence="3" id="KW-0597">Phosphoprotein</keyword>
<evidence type="ECO:0000256" key="1">
    <source>
        <dbReference type="ARBA" id="ARBA00004477"/>
    </source>
</evidence>
<evidence type="ECO:0000256" key="7">
    <source>
        <dbReference type="ARBA" id="ARBA00023006"/>
    </source>
</evidence>
<dbReference type="STRING" id="126957.T1J8I9"/>
<dbReference type="Pfam" id="PF24456">
    <property type="entry name" value="RHD_RETREG1-3"/>
    <property type="match status" value="2"/>
</dbReference>
<comment type="subcellular location">
    <subcellularLocation>
        <location evidence="1">Endoplasmic reticulum membrane</location>
        <topology evidence="1">Multi-pass membrane protein</topology>
    </subcellularLocation>
</comment>
<evidence type="ECO:0000256" key="4">
    <source>
        <dbReference type="ARBA" id="ARBA00022692"/>
    </source>
</evidence>
<dbReference type="OMA" id="IKGAQLW"/>
<feature type="transmembrane region" description="Helical" evidence="9">
    <location>
        <begin position="121"/>
        <end position="137"/>
    </location>
</feature>
<evidence type="ECO:0000256" key="6">
    <source>
        <dbReference type="ARBA" id="ARBA00022989"/>
    </source>
</evidence>
<comment type="similarity">
    <text evidence="2">Belongs to the RETREG family.</text>
</comment>
<dbReference type="InterPro" id="IPR057282">
    <property type="entry name" value="RETREG1-3-like_RHD"/>
</dbReference>
<dbReference type="AlphaFoldDB" id="T1J8I9"/>
<evidence type="ECO:0000313" key="11">
    <source>
        <dbReference type="EnsemblMetazoa" id="SMAR010021-PA"/>
    </source>
</evidence>
<feature type="transmembrane region" description="Helical" evidence="9">
    <location>
        <begin position="58"/>
        <end position="76"/>
    </location>
</feature>
<reference evidence="11" key="2">
    <citation type="submission" date="2015-02" db="UniProtKB">
        <authorList>
            <consortium name="EnsemblMetazoa"/>
        </authorList>
    </citation>
    <scope>IDENTIFICATION</scope>
</reference>
<keyword evidence="8 9" id="KW-0472">Membrane</keyword>
<dbReference type="Proteomes" id="UP000014500">
    <property type="component" value="Unassembled WGS sequence"/>
</dbReference>
<evidence type="ECO:0000256" key="3">
    <source>
        <dbReference type="ARBA" id="ARBA00022553"/>
    </source>
</evidence>
<dbReference type="HOGENOM" id="CLU_678474_0_0_1"/>
<accession>T1J8I9</accession>
<reference evidence="12" key="1">
    <citation type="submission" date="2011-05" db="EMBL/GenBank/DDBJ databases">
        <authorList>
            <person name="Richards S.R."/>
            <person name="Qu J."/>
            <person name="Jiang H."/>
            <person name="Jhangiani S.N."/>
            <person name="Agravi P."/>
            <person name="Goodspeed R."/>
            <person name="Gross S."/>
            <person name="Mandapat C."/>
            <person name="Jackson L."/>
            <person name="Mathew T."/>
            <person name="Pu L."/>
            <person name="Thornton R."/>
            <person name="Saada N."/>
            <person name="Wilczek-Boney K.B."/>
            <person name="Lee S."/>
            <person name="Kovar C."/>
            <person name="Wu Y."/>
            <person name="Scherer S.E."/>
            <person name="Worley K.C."/>
            <person name="Muzny D.M."/>
            <person name="Gibbs R."/>
        </authorList>
    </citation>
    <scope>NUCLEOTIDE SEQUENCE</scope>
    <source>
        <strain evidence="12">Brora</strain>
    </source>
</reference>
<proteinExistence type="inferred from homology"/>
<keyword evidence="12" id="KW-1185">Reference proteome</keyword>
<feature type="domain" description="RETREG1-3/ARL6IP-like N-terminal reticulon-homology" evidence="10">
    <location>
        <begin position="119"/>
        <end position="172"/>
    </location>
</feature>
<evidence type="ECO:0000256" key="9">
    <source>
        <dbReference type="SAM" id="Phobius"/>
    </source>
</evidence>
<dbReference type="EnsemblMetazoa" id="SMAR010021-RA">
    <property type="protein sequence ID" value="SMAR010021-PA"/>
    <property type="gene ID" value="SMAR010021"/>
</dbReference>
<feature type="domain" description="RETREG1-3/ARL6IP-like N-terminal reticulon-homology" evidence="10">
    <location>
        <begin position="41"/>
        <end position="118"/>
    </location>
</feature>
<evidence type="ECO:0000313" key="12">
    <source>
        <dbReference type="Proteomes" id="UP000014500"/>
    </source>
</evidence>
<evidence type="ECO:0000256" key="5">
    <source>
        <dbReference type="ARBA" id="ARBA00022824"/>
    </source>
</evidence>
<organism evidence="11 12">
    <name type="scientific">Strigamia maritima</name>
    <name type="common">European centipede</name>
    <name type="synonym">Geophilus maritimus</name>
    <dbReference type="NCBI Taxonomy" id="126957"/>
    <lineage>
        <taxon>Eukaryota</taxon>
        <taxon>Metazoa</taxon>
        <taxon>Ecdysozoa</taxon>
        <taxon>Arthropoda</taxon>
        <taxon>Myriapoda</taxon>
        <taxon>Chilopoda</taxon>
        <taxon>Pleurostigmophora</taxon>
        <taxon>Geophilomorpha</taxon>
        <taxon>Linotaeniidae</taxon>
        <taxon>Strigamia</taxon>
    </lineage>
</organism>
<name>T1J8I9_STRMM</name>
<keyword evidence="7" id="KW-0072">Autophagy</keyword>
<protein>
    <recommendedName>
        <fullName evidence="10">RETREG1-3/ARL6IP-like N-terminal reticulon-homology domain-containing protein</fullName>
    </recommendedName>
</protein>
<keyword evidence="6 9" id="KW-1133">Transmembrane helix</keyword>
<dbReference type="PANTHER" id="PTHR28659">
    <property type="entry name" value="RETICULON-LIKE PROTEIN"/>
    <property type="match status" value="1"/>
</dbReference>
<dbReference type="EMBL" id="JH431954">
    <property type="status" value="NOT_ANNOTATED_CDS"/>
    <property type="molecule type" value="Genomic_DNA"/>
</dbReference>
<feature type="transmembrane region" description="Helical" evidence="9">
    <location>
        <begin position="82"/>
        <end position="100"/>
    </location>
</feature>
<dbReference type="GO" id="GO:0061709">
    <property type="term" value="P:reticulophagy"/>
    <property type="evidence" value="ECO:0007669"/>
    <property type="project" value="InterPro"/>
</dbReference>
<evidence type="ECO:0000256" key="2">
    <source>
        <dbReference type="ARBA" id="ARBA00006299"/>
    </source>
</evidence>
<dbReference type="PANTHER" id="PTHR28659:SF2">
    <property type="entry name" value="RETICULON-LIKE PROTEIN"/>
    <property type="match status" value="1"/>
</dbReference>
<dbReference type="InterPro" id="IPR043384">
    <property type="entry name" value="RETREG1/3"/>
</dbReference>
<sequence length="406" mass="45403">MASISTMYRRIFPFTINPSTESVLTASQTMKEKAISKLLSPFESYVVSIQSILIWENMYLSAITLLLVNFLFWLVVSYSHRFYSIVATIGILVFTYRTWVNQIWPEIRVTPTEDEDMEEDFCIIMTAVLSGLIVIGNCISGVWLSYILVMSIMLGPAMIIHVLPKAQEKLNGRLSRFLQLELPIILPMLRIVGGEDATTQNNELDEYIPETTSQTLMELDVPMFSSEIEIGGPSSMPSVHRIEELLDDEDDEMALPADALADEPSIECDVDDEIKEEDLSLSLKSDQSSSEIRFVASHFEDSDSDDEAIKEFTEGLRFTDSNDSSQLPLTDEQNENFTAVISAIASTVPQITAASQNLMSTILSPSLMAPTERQQSVLQRFPNTEADDLTDFEVVSESELDPGVDD</sequence>
<dbReference type="GO" id="GO:0005789">
    <property type="term" value="C:endoplasmic reticulum membrane"/>
    <property type="evidence" value="ECO:0007669"/>
    <property type="project" value="UniProtKB-SubCell"/>
</dbReference>
<keyword evidence="5" id="KW-0256">Endoplasmic reticulum</keyword>
<evidence type="ECO:0000256" key="8">
    <source>
        <dbReference type="ARBA" id="ARBA00023136"/>
    </source>
</evidence>
<evidence type="ECO:0000259" key="10">
    <source>
        <dbReference type="Pfam" id="PF24456"/>
    </source>
</evidence>
<keyword evidence="4 9" id="KW-0812">Transmembrane</keyword>